<organism evidence="5 6">
    <name type="scientific">Pseudodesulfovibrio piezophilus (strain DSM 21447 / JCM 15486 / C1TLV30)</name>
    <name type="common">Desulfovibrio piezophilus</name>
    <dbReference type="NCBI Taxonomy" id="1322246"/>
    <lineage>
        <taxon>Bacteria</taxon>
        <taxon>Pseudomonadati</taxon>
        <taxon>Thermodesulfobacteriota</taxon>
        <taxon>Desulfovibrionia</taxon>
        <taxon>Desulfovibrionales</taxon>
        <taxon>Desulfovibrionaceae</taxon>
    </lineage>
</organism>
<dbReference type="InterPro" id="IPR006145">
    <property type="entry name" value="PsdUridine_synth_RsuA/RluA"/>
</dbReference>
<dbReference type="SUPFAM" id="SSF55174">
    <property type="entry name" value="Alpha-L RNA-binding motif"/>
    <property type="match status" value="1"/>
</dbReference>
<reference evidence="5 6" key="1">
    <citation type="journal article" date="2013" name="PLoS ONE">
        <title>The first genomic and proteomic characterization of a deep-sea sulfate reducer: insights into the piezophilic lifestyle of Desulfovibrio piezophilus.</title>
        <authorList>
            <person name="Pradel N."/>
            <person name="Ji B."/>
            <person name="Gimenez G."/>
            <person name="Talla E."/>
            <person name="Lenoble P."/>
            <person name="Garel M."/>
            <person name="Tamburini C."/>
            <person name="Fourquet P."/>
            <person name="Lebrun R."/>
            <person name="Bertin P."/>
            <person name="Denis Y."/>
            <person name="Pophillat M."/>
            <person name="Barbe V."/>
            <person name="Ollivier B."/>
            <person name="Dolla A."/>
        </authorList>
    </citation>
    <scope>NUCLEOTIDE SEQUENCE [LARGE SCALE GENOMIC DNA]</scope>
    <source>
        <strain evidence="6">DSM 10523 / SB164P1</strain>
    </source>
</reference>
<dbReference type="CDD" id="cd00165">
    <property type="entry name" value="S4"/>
    <property type="match status" value="1"/>
</dbReference>
<evidence type="ECO:0000256" key="1">
    <source>
        <dbReference type="ARBA" id="ARBA00010876"/>
    </source>
</evidence>
<evidence type="ECO:0000313" key="5">
    <source>
        <dbReference type="EMBL" id="CCH47526.1"/>
    </source>
</evidence>
<dbReference type="GO" id="GO:0000455">
    <property type="term" value="P:enzyme-directed rRNA pseudouridine synthesis"/>
    <property type="evidence" value="ECO:0007669"/>
    <property type="project" value="TreeGrafter"/>
</dbReference>
<proteinExistence type="inferred from homology"/>
<evidence type="ECO:0000256" key="2">
    <source>
        <dbReference type="ARBA" id="ARBA00023235"/>
    </source>
</evidence>
<dbReference type="GO" id="GO:0009982">
    <property type="term" value="F:pseudouridine synthase activity"/>
    <property type="evidence" value="ECO:0007669"/>
    <property type="project" value="InterPro"/>
</dbReference>
<dbReference type="eggNOG" id="COG0564">
    <property type="taxonomic scope" value="Bacteria"/>
</dbReference>
<name>M1WJ99_PSEP2</name>
<dbReference type="HOGENOM" id="CLU_016902_1_3_7"/>
<evidence type="ECO:0000256" key="3">
    <source>
        <dbReference type="PROSITE-ProRule" id="PRU00182"/>
    </source>
</evidence>
<keyword evidence="2 5" id="KW-0413">Isomerase</keyword>
<dbReference type="InterPro" id="IPR036986">
    <property type="entry name" value="S4_RNA-bd_sf"/>
</dbReference>
<dbReference type="KEGG" id="dpi:BN4_10286"/>
<reference evidence="6" key="2">
    <citation type="journal article" date="2013" name="Stand. Genomic Sci.">
        <title>Complete genome sequence of Desulfocapsa sulfexigens, a marine deltaproteobacterium specialized in disproportionating inorganic sulfur compounds.</title>
        <authorList>
            <person name="Finster K.W."/>
            <person name="Kjeldsen K.U."/>
            <person name="Kube M."/>
            <person name="Reinhardt R."/>
            <person name="Mussmann M."/>
            <person name="Amann R."/>
            <person name="Schreiber L."/>
        </authorList>
    </citation>
    <scope>NUCLEOTIDE SEQUENCE [LARGE SCALE GENOMIC DNA]</scope>
    <source>
        <strain evidence="6">DSM 10523 / SB164P1</strain>
    </source>
</reference>
<sequence length="276" mass="30472">MENKDIYIVPDELEGVRLDKLLAEIVPDAGLRLRRRLCNEGTVLAGERIRKPGYKVKGGQEIVLLSKDRQMSQNQFGVRVVKKAGLFAAVFKPGGIHSADIAGKDSLSIESLLPDLLDGESPILLNRLDFLTSGLLLVAMSNEGASLYRELESSGKIKKFYQAKVHGRLDGVFTIKTTLDADNRKKTRTLGEDSIDERRWTAVDVLSHDHEKDTTVVRCLINKGARHQIRVHLASLGHPILGDPLYGNGGDGKLLSLCHYRVELPGFSASIDAPWQ</sequence>
<dbReference type="Pfam" id="PF00849">
    <property type="entry name" value="PseudoU_synth_2"/>
    <property type="match status" value="1"/>
</dbReference>
<dbReference type="STRING" id="1322246.BN4_10286"/>
<dbReference type="SUPFAM" id="SSF55120">
    <property type="entry name" value="Pseudouridine synthase"/>
    <property type="match status" value="1"/>
</dbReference>
<dbReference type="PROSITE" id="PS01129">
    <property type="entry name" value="PSI_RLU"/>
    <property type="match status" value="1"/>
</dbReference>
<dbReference type="PROSITE" id="PS50889">
    <property type="entry name" value="S4"/>
    <property type="match status" value="1"/>
</dbReference>
<dbReference type="PANTHER" id="PTHR21600:SF87">
    <property type="entry name" value="RNA PSEUDOURIDYLATE SYNTHASE DOMAIN-CONTAINING PROTEIN 1"/>
    <property type="match status" value="1"/>
</dbReference>
<dbReference type="EC" id="5.4.99.-" evidence="5"/>
<keyword evidence="3" id="KW-0694">RNA-binding</keyword>
<dbReference type="InterPro" id="IPR006224">
    <property type="entry name" value="PsdUridine_synth_RluA-like_CS"/>
</dbReference>
<dbReference type="CDD" id="cd02869">
    <property type="entry name" value="PseudoU_synth_RluA_like"/>
    <property type="match status" value="1"/>
</dbReference>
<dbReference type="InterPro" id="IPR020103">
    <property type="entry name" value="PsdUridine_synth_cat_dom_sf"/>
</dbReference>
<evidence type="ECO:0000259" key="4">
    <source>
        <dbReference type="Pfam" id="PF00849"/>
    </source>
</evidence>
<dbReference type="OrthoDB" id="128480at2"/>
<dbReference type="Proteomes" id="UP000011724">
    <property type="component" value="Chromosome"/>
</dbReference>
<dbReference type="GO" id="GO:0003723">
    <property type="term" value="F:RNA binding"/>
    <property type="evidence" value="ECO:0007669"/>
    <property type="project" value="UniProtKB-KW"/>
</dbReference>
<dbReference type="BioCyc" id="DPIE1322246:BN4_RS01490-MONOMER"/>
<gene>
    <name evidence="5" type="ordered locus">BN4_10286</name>
</gene>
<keyword evidence="6" id="KW-1185">Reference proteome</keyword>
<dbReference type="AlphaFoldDB" id="M1WJ99"/>
<dbReference type="EMBL" id="FO203427">
    <property type="protein sequence ID" value="CCH47526.1"/>
    <property type="molecule type" value="Genomic_DNA"/>
</dbReference>
<dbReference type="PATRIC" id="fig|879567.3.peg.297"/>
<dbReference type="RefSeq" id="WP_015413581.1">
    <property type="nucleotide sequence ID" value="NC_020409.1"/>
</dbReference>
<dbReference type="GO" id="GO:0140098">
    <property type="term" value="F:catalytic activity, acting on RNA"/>
    <property type="evidence" value="ECO:0007669"/>
    <property type="project" value="UniProtKB-ARBA"/>
</dbReference>
<feature type="domain" description="Pseudouridine synthase RsuA/RluA-like" evidence="4">
    <location>
        <begin position="90"/>
        <end position="235"/>
    </location>
</feature>
<dbReference type="PANTHER" id="PTHR21600">
    <property type="entry name" value="MITOCHONDRIAL RNA PSEUDOURIDINE SYNTHASE"/>
    <property type="match status" value="1"/>
</dbReference>
<accession>M1WJ99</accession>
<protein>
    <submittedName>
        <fullName evidence="5">Pseudouridine synthase</fullName>
        <ecNumber evidence="5">5.4.99.-</ecNumber>
    </submittedName>
</protein>
<dbReference type="InterPro" id="IPR050188">
    <property type="entry name" value="RluA_PseudoU_synthase"/>
</dbReference>
<comment type="similarity">
    <text evidence="1">Belongs to the pseudouridine synthase RluA family.</text>
</comment>
<dbReference type="Gene3D" id="3.10.290.10">
    <property type="entry name" value="RNA-binding S4 domain"/>
    <property type="match status" value="1"/>
</dbReference>
<dbReference type="Gene3D" id="3.30.2350.10">
    <property type="entry name" value="Pseudouridine synthase"/>
    <property type="match status" value="1"/>
</dbReference>
<evidence type="ECO:0000313" key="6">
    <source>
        <dbReference type="Proteomes" id="UP000011724"/>
    </source>
</evidence>